<comment type="caution">
    <text evidence="1">The sequence shown here is derived from an EMBL/GenBank/DDBJ whole genome shotgun (WGS) entry which is preliminary data.</text>
</comment>
<accession>A0A833DUJ3</accession>
<organism evidence="1 2">
    <name type="scientific">Ignisphaera aggregans</name>
    <dbReference type="NCBI Taxonomy" id="334771"/>
    <lineage>
        <taxon>Archaea</taxon>
        <taxon>Thermoproteota</taxon>
        <taxon>Thermoprotei</taxon>
        <taxon>Desulfurococcales</taxon>
        <taxon>Desulfurococcaceae</taxon>
        <taxon>Ignisphaera</taxon>
    </lineage>
</organism>
<sequence>MYGFWCNEKTLSLALMSFLRQHGLNLILGGKPGDMHIYFSKSDLVKGGARLSKMAVQGRNYIDFVAYNEKELVLGIVISRAYVMVYKHSEKHLRTLLHVLLSHPEDAENAYKELKSLGFDINSTNIAKLYKIYIAARSMGRIKRVYDAVRRVRLGIVTPCLGIDIGKAIVTDAIEKLIYFVMKEHNEDKVLSYEHACFRPVDVYKNSPTVVELRTVNLYNADEALLSGQINFVELMGFEYLGCAKCNHLTTCIGMIRQK</sequence>
<dbReference type="Proteomes" id="UP000605805">
    <property type="component" value="Unassembled WGS sequence"/>
</dbReference>
<proteinExistence type="predicted"/>
<name>A0A833DUJ3_9CREN</name>
<evidence type="ECO:0000313" key="2">
    <source>
        <dbReference type="Proteomes" id="UP000605805"/>
    </source>
</evidence>
<dbReference type="EMBL" id="DQTV01000074">
    <property type="protein sequence ID" value="HIP57244.1"/>
    <property type="molecule type" value="Genomic_DNA"/>
</dbReference>
<reference evidence="1" key="1">
    <citation type="journal article" date="2020" name="ISME J.">
        <title>Gammaproteobacteria mediating utilization of methyl-, sulfur- and petroleum organic compounds in deep ocean hydrothermal plumes.</title>
        <authorList>
            <person name="Zhou Z."/>
            <person name="Liu Y."/>
            <person name="Pan J."/>
            <person name="Cron B.R."/>
            <person name="Toner B.M."/>
            <person name="Anantharaman K."/>
            <person name="Breier J.A."/>
            <person name="Dick G.J."/>
            <person name="Li M."/>
        </authorList>
    </citation>
    <scope>NUCLEOTIDE SEQUENCE</scope>
    <source>
        <strain evidence="1">SZUA-1435</strain>
    </source>
</reference>
<dbReference type="AlphaFoldDB" id="A0A833DUJ3"/>
<evidence type="ECO:0000313" key="1">
    <source>
        <dbReference type="EMBL" id="HIP57244.1"/>
    </source>
</evidence>
<gene>
    <name evidence="1" type="ORF">EYH02_04155</name>
</gene>
<protein>
    <submittedName>
        <fullName evidence="1">Uncharacterized protein</fullName>
    </submittedName>
</protein>